<organism evidence="2 3">
    <name type="scientific">Streptococcus mitis SK1073</name>
    <dbReference type="NCBI Taxonomy" id="1008452"/>
    <lineage>
        <taxon>Bacteria</taxon>
        <taxon>Bacillati</taxon>
        <taxon>Bacillota</taxon>
        <taxon>Bacilli</taxon>
        <taxon>Lactobacillales</taxon>
        <taxon>Streptococcaceae</taxon>
        <taxon>Streptococcus</taxon>
        <taxon>Streptococcus mitis group</taxon>
    </lineage>
</organism>
<dbReference type="AlphaFoldDB" id="F9H9W3"/>
<comment type="caution">
    <text evidence="2">The sequence shown here is derived from an EMBL/GenBank/DDBJ whole genome shotgun (WGS) entry which is preliminary data.</text>
</comment>
<evidence type="ECO:0000313" key="3">
    <source>
        <dbReference type="Proteomes" id="UP000003815"/>
    </source>
</evidence>
<dbReference type="EMBL" id="AFQT01000018">
    <property type="protein sequence ID" value="EGP70301.1"/>
    <property type="molecule type" value="Genomic_DNA"/>
</dbReference>
<accession>F9H9W3</accession>
<gene>
    <name evidence="2" type="ORF">HMPREF9958_0002</name>
</gene>
<keyword evidence="1" id="KW-0812">Transmembrane</keyword>
<keyword evidence="1" id="KW-0472">Membrane</keyword>
<feature type="transmembrane region" description="Helical" evidence="1">
    <location>
        <begin position="58"/>
        <end position="80"/>
    </location>
</feature>
<feature type="non-terminal residue" evidence="2">
    <location>
        <position position="129"/>
    </location>
</feature>
<reference evidence="2 3" key="1">
    <citation type="submission" date="2011-05" db="EMBL/GenBank/DDBJ databases">
        <authorList>
            <person name="Durkin A.S."/>
            <person name="Radune D."/>
            <person name="Hostetler J."/>
            <person name="Torralba M."/>
            <person name="Gillis M."/>
            <person name="Methe B."/>
            <person name="Sutton G."/>
            <person name="Nelson K.E."/>
        </authorList>
    </citation>
    <scope>NUCLEOTIDE SEQUENCE [LARGE SCALE GENOMIC DNA]</scope>
    <source>
        <strain evidence="2 3">SK1073</strain>
    </source>
</reference>
<proteinExistence type="predicted"/>
<evidence type="ECO:0000256" key="1">
    <source>
        <dbReference type="SAM" id="Phobius"/>
    </source>
</evidence>
<protein>
    <submittedName>
        <fullName evidence="2">Polysaccharide biosynthesis domain protein</fullName>
    </submittedName>
</protein>
<name>F9H9W3_STRMT</name>
<feature type="transmembrane region" description="Helical" evidence="1">
    <location>
        <begin position="27"/>
        <end position="51"/>
    </location>
</feature>
<sequence length="129" mass="14575">MLASLGVANYATKEISSNKKDICRNFWGIYTLQLGAAIFSFVLYVVLCLILPTMKNPVAYILGFSLISKALDISWLFQGLENFRKITVRNITVKLAGVISIFSIHKIIKRFIFICFLLTTFELLGQLSM</sequence>
<dbReference type="Proteomes" id="UP000003815">
    <property type="component" value="Unassembled WGS sequence"/>
</dbReference>
<keyword evidence="1" id="KW-1133">Transmembrane helix</keyword>
<evidence type="ECO:0000313" key="2">
    <source>
        <dbReference type="EMBL" id="EGP70301.1"/>
    </source>
</evidence>